<feature type="region of interest" description="Disordered" evidence="16">
    <location>
        <begin position="923"/>
        <end position="942"/>
    </location>
</feature>
<comment type="catalytic activity">
    <reaction evidence="14">
        <text>ATP + H2O = ADP + phosphate + H(+)</text>
        <dbReference type="Rhea" id="RHEA:13065"/>
        <dbReference type="ChEBI" id="CHEBI:15377"/>
        <dbReference type="ChEBI" id="CHEBI:15378"/>
        <dbReference type="ChEBI" id="CHEBI:30616"/>
        <dbReference type="ChEBI" id="CHEBI:43474"/>
        <dbReference type="ChEBI" id="CHEBI:456216"/>
        <dbReference type="EC" id="5.6.2.4"/>
    </reaction>
</comment>
<evidence type="ECO:0000256" key="4">
    <source>
        <dbReference type="ARBA" id="ARBA00022801"/>
    </source>
</evidence>
<dbReference type="InterPro" id="IPR014016">
    <property type="entry name" value="UvrD-like_ATP-bd"/>
</dbReference>
<dbReference type="PANTHER" id="PTHR11070">
    <property type="entry name" value="UVRD / RECB / PCRA DNA HELICASE FAMILY MEMBER"/>
    <property type="match status" value="1"/>
</dbReference>
<keyword evidence="3" id="KW-0227">DNA damage</keyword>
<evidence type="ECO:0000256" key="15">
    <source>
        <dbReference type="PROSITE-ProRule" id="PRU00560"/>
    </source>
</evidence>
<dbReference type="Pfam" id="PF12705">
    <property type="entry name" value="PDDEXK_1"/>
    <property type="match status" value="1"/>
</dbReference>
<evidence type="ECO:0000256" key="7">
    <source>
        <dbReference type="ARBA" id="ARBA00022840"/>
    </source>
</evidence>
<comment type="caution">
    <text evidence="19">The sequence shown here is derived from an EMBL/GenBank/DDBJ whole genome shotgun (WGS) entry which is preliminary data.</text>
</comment>
<feature type="region of interest" description="Disordered" evidence="16">
    <location>
        <begin position="1"/>
        <end position="24"/>
    </location>
</feature>
<feature type="domain" description="UvrD-like helicase ATP-binding" evidence="17">
    <location>
        <begin position="4"/>
        <end position="475"/>
    </location>
</feature>
<protein>
    <recommendedName>
        <fullName evidence="12">DNA 3'-5' helicase</fullName>
        <ecNumber evidence="12">5.6.2.4</ecNumber>
    </recommendedName>
    <alternativeName>
        <fullName evidence="13">DNA 3'-5' helicase II</fullName>
    </alternativeName>
</protein>
<dbReference type="Gene3D" id="3.40.50.300">
    <property type="entry name" value="P-loop containing nucleotide triphosphate hydrolases"/>
    <property type="match status" value="4"/>
</dbReference>
<keyword evidence="2 15" id="KW-0547">Nucleotide-binding</keyword>
<dbReference type="SUPFAM" id="SSF52980">
    <property type="entry name" value="Restriction endonuclease-like"/>
    <property type="match status" value="1"/>
</dbReference>
<dbReference type="Pfam" id="PF00580">
    <property type="entry name" value="UvrD-helicase"/>
    <property type="match status" value="1"/>
</dbReference>
<dbReference type="InterPro" id="IPR038726">
    <property type="entry name" value="PDDEXK_AddAB-type"/>
</dbReference>
<dbReference type="Proteomes" id="UP001596516">
    <property type="component" value="Unassembled WGS sequence"/>
</dbReference>
<evidence type="ECO:0000256" key="6">
    <source>
        <dbReference type="ARBA" id="ARBA00022839"/>
    </source>
</evidence>
<keyword evidence="1" id="KW-0540">Nuclease</keyword>
<keyword evidence="5 15" id="KW-0347">Helicase</keyword>
<dbReference type="InterPro" id="IPR014151">
    <property type="entry name" value="DNA_helicase_AddA"/>
</dbReference>
<keyword evidence="10" id="KW-0413">Isomerase</keyword>
<reference evidence="20" key="1">
    <citation type="journal article" date="2019" name="Int. J. Syst. Evol. Microbiol.">
        <title>The Global Catalogue of Microorganisms (GCM) 10K type strain sequencing project: providing services to taxonomists for standard genome sequencing and annotation.</title>
        <authorList>
            <consortium name="The Broad Institute Genomics Platform"/>
            <consortium name="The Broad Institute Genome Sequencing Center for Infectious Disease"/>
            <person name="Wu L."/>
            <person name="Ma J."/>
        </authorList>
    </citation>
    <scope>NUCLEOTIDE SEQUENCE [LARGE SCALE GENOMIC DNA]</scope>
    <source>
        <strain evidence="20">CGMCC 1.12750</strain>
    </source>
</reference>
<evidence type="ECO:0000256" key="9">
    <source>
        <dbReference type="ARBA" id="ARBA00023204"/>
    </source>
</evidence>
<proteinExistence type="predicted"/>
<dbReference type="InterPro" id="IPR027417">
    <property type="entry name" value="P-loop_NTPase"/>
</dbReference>
<evidence type="ECO:0000256" key="12">
    <source>
        <dbReference type="ARBA" id="ARBA00034808"/>
    </source>
</evidence>
<dbReference type="PROSITE" id="PS51198">
    <property type="entry name" value="UVRD_HELICASE_ATP_BIND"/>
    <property type="match status" value="1"/>
</dbReference>
<evidence type="ECO:0000313" key="20">
    <source>
        <dbReference type="Proteomes" id="UP001596516"/>
    </source>
</evidence>
<feature type="binding site" evidence="15">
    <location>
        <begin position="25"/>
        <end position="32"/>
    </location>
    <ligand>
        <name>ATP</name>
        <dbReference type="ChEBI" id="CHEBI:30616"/>
    </ligand>
</feature>
<dbReference type="RefSeq" id="WP_377397271.1">
    <property type="nucleotide sequence ID" value="NZ_JBHTFQ010000001.1"/>
</dbReference>
<evidence type="ECO:0000256" key="5">
    <source>
        <dbReference type="ARBA" id="ARBA00022806"/>
    </source>
</evidence>
<evidence type="ECO:0000256" key="10">
    <source>
        <dbReference type="ARBA" id="ARBA00023235"/>
    </source>
</evidence>
<evidence type="ECO:0000256" key="16">
    <source>
        <dbReference type="SAM" id="MobiDB-lite"/>
    </source>
</evidence>
<evidence type="ECO:0000313" key="19">
    <source>
        <dbReference type="EMBL" id="MFC7702599.1"/>
    </source>
</evidence>
<comment type="catalytic activity">
    <reaction evidence="11">
        <text>Couples ATP hydrolysis with the unwinding of duplex DNA by translocating in the 3'-5' direction.</text>
        <dbReference type="EC" id="5.6.2.4"/>
    </reaction>
</comment>
<keyword evidence="8" id="KW-0238">DNA-binding</keyword>
<evidence type="ECO:0000259" key="17">
    <source>
        <dbReference type="PROSITE" id="PS51198"/>
    </source>
</evidence>
<keyword evidence="7 15" id="KW-0067">ATP-binding</keyword>
<keyword evidence="9" id="KW-0234">DNA repair</keyword>
<dbReference type="PANTHER" id="PTHR11070:SF2">
    <property type="entry name" value="ATP-DEPENDENT DNA HELICASE SRS2"/>
    <property type="match status" value="1"/>
</dbReference>
<dbReference type="PROSITE" id="PS51217">
    <property type="entry name" value="UVRD_HELICASE_CTER"/>
    <property type="match status" value="1"/>
</dbReference>
<evidence type="ECO:0000256" key="14">
    <source>
        <dbReference type="ARBA" id="ARBA00048988"/>
    </source>
</evidence>
<accession>A0ABW2UGQ8</accession>
<evidence type="ECO:0000256" key="8">
    <source>
        <dbReference type="ARBA" id="ARBA00023125"/>
    </source>
</evidence>
<dbReference type="InterPro" id="IPR011335">
    <property type="entry name" value="Restrct_endonuc-II-like"/>
</dbReference>
<keyword evidence="6" id="KW-0269">Exonuclease</keyword>
<sequence>MSPRNAASERQVQAADPAGSTWLSANAGSGKTRVLTDRVARLLLSGVEPQRILCLTYTKAAASEMQNRLFRRLGEWAMLDDGPLRAALAELGAGGPADDEVLRKARRLFARAIETPGGLKIQTIHSFCASLLRRFPLEAGVTPQFQEMDDRAAALLRDEIVEHLAQTAPAALDGAARFFTGEDLSALTAEVAGRRTDFAETLDAAAARRLFGLPPDYDQGRLEAEVFLGSEAPLLRALVAALEAGSANDQKAAERLAPVLDAAPAAQLPELEGVFLNGAKAKDPFCAKIGTFPTKATRERFGPRIAALNDLMARVEQARPRRLALLAAEKALALHRFAAAFLPEYATRKARRGWLDFDDLILRAVALLTDASVAQWVLFRLDGGVDHILVDEAQDTSPAQWRVIELLAQEFTSGQGARSQNRTIFVVGDKKQSIYSFQGADLRAFDRMRDHFSERLRAVDVPLANLTLEYSFRSSQAVLRLVDLTLGIRAEGGLGGEVRHLAFKADMPGRVDLWPVVARADKPEDRDWFDPVDILPAEHHSARLARQIARELRQMIDSGTQIPTDTGPRPVTEGDVLILVQRRSDLFHEIIRACKAEGLAIAGADRLKLGGELAVRDLTALLSFLATSEDELSLAAALRSPLFGWSEGALYSLAQGRKGWLWEALRQAADAHADTMTILTDLRDQADFLRPYDLLERVLTRHDGRRRLLARLGAEAEDGIDALLAQALAYERMAIPSLTGFLTWLATEEVEIKRQMDSAGNRIRVMTVHGAKGLEAPVVILPDTADRRPRPGSELLALEDGPMVWRLAADECPPEMAAARARQRADDQEENLRLLYVALTRAQSWLIVCAAGEVKEDGDCWYQMVAEGMAAAGAETLPMRDPADGQFRRLAHGLWPDPAPAITRPVPAEVALPTWLNEAAPPAPEATPLLSPSDLGGAKALPGAEGLDEAAARRRGGQLHLLLEHLPAHPHALWPDLARDLLSASEDGLDEADLPALLHEAGAVLNNPELSFLFAPGALAEVDLTAEIHGRRILGTVDRLIITPERVLVVDYKSNATVPATPDEVPEGILRQMGAYAAALGQIYPGREVVTAILWTRAGTLMPLAAETVAAALARASLS</sequence>
<gene>
    <name evidence="19" type="primary">addA</name>
    <name evidence="19" type="ORF">ACFQXB_00135</name>
</gene>
<name>A0ABW2UGQ8_9RHOB</name>
<keyword evidence="20" id="KW-1185">Reference proteome</keyword>
<keyword evidence="4 15" id="KW-0378">Hydrolase</keyword>
<evidence type="ECO:0000256" key="3">
    <source>
        <dbReference type="ARBA" id="ARBA00022763"/>
    </source>
</evidence>
<evidence type="ECO:0000259" key="18">
    <source>
        <dbReference type="PROSITE" id="PS51217"/>
    </source>
</evidence>
<evidence type="ECO:0000256" key="2">
    <source>
        <dbReference type="ARBA" id="ARBA00022741"/>
    </source>
</evidence>
<evidence type="ECO:0000256" key="11">
    <source>
        <dbReference type="ARBA" id="ARBA00034617"/>
    </source>
</evidence>
<dbReference type="InterPro" id="IPR000212">
    <property type="entry name" value="DNA_helicase_UvrD/REP"/>
</dbReference>
<dbReference type="Gene3D" id="1.10.486.10">
    <property type="entry name" value="PCRA, domain 4"/>
    <property type="match status" value="1"/>
</dbReference>
<dbReference type="EC" id="5.6.2.4" evidence="12"/>
<feature type="domain" description="UvrD-like helicase C-terminal" evidence="18">
    <location>
        <begin position="492"/>
        <end position="773"/>
    </location>
</feature>
<dbReference type="InterPro" id="IPR011604">
    <property type="entry name" value="PDDEXK-like_dom_sf"/>
</dbReference>
<organism evidence="19 20">
    <name type="scientific">Plastorhodobacter daqingensis</name>
    <dbReference type="NCBI Taxonomy" id="1387281"/>
    <lineage>
        <taxon>Bacteria</taxon>
        <taxon>Pseudomonadati</taxon>
        <taxon>Pseudomonadota</taxon>
        <taxon>Alphaproteobacteria</taxon>
        <taxon>Rhodobacterales</taxon>
        <taxon>Paracoccaceae</taxon>
        <taxon>Plastorhodobacter</taxon>
    </lineage>
</organism>
<dbReference type="Pfam" id="PF13361">
    <property type="entry name" value="UvrD_C"/>
    <property type="match status" value="1"/>
</dbReference>
<evidence type="ECO:0000256" key="1">
    <source>
        <dbReference type="ARBA" id="ARBA00022722"/>
    </source>
</evidence>
<evidence type="ECO:0000256" key="13">
    <source>
        <dbReference type="ARBA" id="ARBA00034923"/>
    </source>
</evidence>
<dbReference type="NCBIfam" id="TIGR02784">
    <property type="entry name" value="addA_alphas"/>
    <property type="match status" value="1"/>
</dbReference>
<dbReference type="Gene3D" id="3.90.320.10">
    <property type="match status" value="1"/>
</dbReference>
<dbReference type="SUPFAM" id="SSF52540">
    <property type="entry name" value="P-loop containing nucleoside triphosphate hydrolases"/>
    <property type="match status" value="1"/>
</dbReference>
<dbReference type="GO" id="GO:0004386">
    <property type="term" value="F:helicase activity"/>
    <property type="evidence" value="ECO:0007669"/>
    <property type="project" value="UniProtKB-KW"/>
</dbReference>
<dbReference type="EMBL" id="JBHTFQ010000001">
    <property type="protein sequence ID" value="MFC7702599.1"/>
    <property type="molecule type" value="Genomic_DNA"/>
</dbReference>
<dbReference type="InterPro" id="IPR014017">
    <property type="entry name" value="DNA_helicase_UvrD-like_C"/>
</dbReference>